<evidence type="ECO:0008006" key="3">
    <source>
        <dbReference type="Google" id="ProtNLM"/>
    </source>
</evidence>
<sequence length="195" mass="21479">MNDLNQAERVLELALERGVPTKSAGLQSLMKMYLRRKYVGAFKELISDVGEKAFSLQKSEVYEAGIRCLTSFGCFEQARDLYLRARDEKIDLTPGVNEAILNVYARLGDVDHVRNVLKTLTETFTPAYLDALITSYCASGNFKAAIRTYDGSLKTFGVETARSSQDALISGLIQHNGKEGLDAASTAFGRCDCTN</sequence>
<gene>
    <name evidence="1" type="ORF">RMAR00112_LOCUS31760</name>
    <name evidence="2" type="ORF">RMAR00112_LOCUS31762</name>
</gene>
<reference evidence="2" key="1">
    <citation type="submission" date="2021-01" db="EMBL/GenBank/DDBJ databases">
        <authorList>
            <person name="Corre E."/>
            <person name="Pelletier E."/>
            <person name="Niang G."/>
            <person name="Scheremetjew M."/>
            <person name="Finn R."/>
            <person name="Kale V."/>
            <person name="Holt S."/>
            <person name="Cochrane G."/>
            <person name="Meng A."/>
            <person name="Brown T."/>
            <person name="Cohen L."/>
        </authorList>
    </citation>
    <scope>NUCLEOTIDE SEQUENCE</scope>
    <source>
        <strain evidence="2">CCMP 769</strain>
    </source>
</reference>
<evidence type="ECO:0000313" key="2">
    <source>
        <dbReference type="EMBL" id="CAE0063690.1"/>
    </source>
</evidence>
<dbReference type="EMBL" id="HBHW01041289">
    <property type="protein sequence ID" value="CAE0063690.1"/>
    <property type="molecule type" value="Transcribed_RNA"/>
</dbReference>
<dbReference type="AlphaFoldDB" id="A0A7S3A749"/>
<dbReference type="InterPro" id="IPR011990">
    <property type="entry name" value="TPR-like_helical_dom_sf"/>
</dbReference>
<accession>A0A7S3A749</accession>
<organism evidence="2">
    <name type="scientific">Rhodosorus marinus</name>
    <dbReference type="NCBI Taxonomy" id="101924"/>
    <lineage>
        <taxon>Eukaryota</taxon>
        <taxon>Rhodophyta</taxon>
        <taxon>Stylonematophyceae</taxon>
        <taxon>Stylonematales</taxon>
        <taxon>Stylonemataceae</taxon>
        <taxon>Rhodosorus</taxon>
    </lineage>
</organism>
<dbReference type="Gene3D" id="1.25.40.10">
    <property type="entry name" value="Tetratricopeptide repeat domain"/>
    <property type="match status" value="1"/>
</dbReference>
<evidence type="ECO:0000313" key="1">
    <source>
        <dbReference type="EMBL" id="CAE0063688.1"/>
    </source>
</evidence>
<dbReference type="EMBL" id="HBHW01041287">
    <property type="protein sequence ID" value="CAE0063688.1"/>
    <property type="molecule type" value="Transcribed_RNA"/>
</dbReference>
<dbReference type="Pfam" id="PF01535">
    <property type="entry name" value="PPR"/>
    <property type="match status" value="1"/>
</dbReference>
<proteinExistence type="predicted"/>
<name>A0A7S3A749_9RHOD</name>
<dbReference type="InterPro" id="IPR002885">
    <property type="entry name" value="PPR_rpt"/>
</dbReference>
<protein>
    <recommendedName>
        <fullName evidence="3">Pentacotripeptide-repeat region of PRORP domain-containing protein</fullName>
    </recommendedName>
</protein>